<comment type="caution">
    <text evidence="3">The sequence shown here is derived from an EMBL/GenBank/DDBJ whole genome shotgun (WGS) entry which is preliminary data.</text>
</comment>
<keyword evidence="2" id="KW-0732">Signal</keyword>
<organism evidence="3 4">
    <name type="scientific">Cotesia congregata</name>
    <name type="common">Parasitoid wasp</name>
    <name type="synonym">Apanteles congregatus</name>
    <dbReference type="NCBI Taxonomy" id="51543"/>
    <lineage>
        <taxon>Eukaryota</taxon>
        <taxon>Metazoa</taxon>
        <taxon>Ecdysozoa</taxon>
        <taxon>Arthropoda</taxon>
        <taxon>Hexapoda</taxon>
        <taxon>Insecta</taxon>
        <taxon>Pterygota</taxon>
        <taxon>Neoptera</taxon>
        <taxon>Endopterygota</taxon>
        <taxon>Hymenoptera</taxon>
        <taxon>Apocrita</taxon>
        <taxon>Ichneumonoidea</taxon>
        <taxon>Braconidae</taxon>
        <taxon>Microgastrinae</taxon>
        <taxon>Cotesia</taxon>
    </lineage>
</organism>
<accession>A0A8J2HFV5</accession>
<gene>
    <name evidence="3" type="ORF">HICCMSTLAB_LOCUS9026</name>
</gene>
<evidence type="ECO:0000256" key="1">
    <source>
        <dbReference type="SAM" id="MobiDB-lite"/>
    </source>
</evidence>
<proteinExistence type="predicted"/>
<feature type="chain" id="PRO_5035214586" evidence="2">
    <location>
        <begin position="22"/>
        <end position="367"/>
    </location>
</feature>
<dbReference type="OrthoDB" id="7694716at2759"/>
<feature type="region of interest" description="Disordered" evidence="1">
    <location>
        <begin position="29"/>
        <end position="62"/>
    </location>
</feature>
<keyword evidence="4" id="KW-1185">Reference proteome</keyword>
<evidence type="ECO:0000256" key="2">
    <source>
        <dbReference type="SAM" id="SignalP"/>
    </source>
</evidence>
<evidence type="ECO:0000313" key="3">
    <source>
        <dbReference type="EMBL" id="CAG5098085.1"/>
    </source>
</evidence>
<dbReference type="AlphaFoldDB" id="A0A8J2HFV5"/>
<evidence type="ECO:0000313" key="4">
    <source>
        <dbReference type="Proteomes" id="UP000786811"/>
    </source>
</evidence>
<feature type="signal peptide" evidence="2">
    <location>
        <begin position="1"/>
        <end position="21"/>
    </location>
</feature>
<sequence>MKNYLCVRQIISLIWLVGVSATTVEVLDDKASSSKSSEPKSAAAETVKDKRYAVHDSPSYSHLSKPCPPSFPHYHAPMPEVHYPKPIYGPPVHPKPVYGPPIHPKPVYVQEYHPKPVYKVPEYHPKPVYGPPVHHQQPVQLIHQPVYQSYIPKQTVSYIKPHVSKPEYNYLPAKPHYEKSQFAYAPSYHPMKHEYHHEYNSHQTYHIPSHYVSKPGIVYKEPVHDCKPCYEHHHEAYHHQEPQIIHAPPVYAKPQLCLAVIVVTEAGLISKAHHDFPYLNSVYHGHGATSYQNVDIQNHLSVPIPKDLQIDDGHEHAYDHKIELIHAPEHSEPSYGSSDAYEEDLQVVYRYHPDNYGHYDNLDYEYH</sequence>
<feature type="compositionally biased region" description="Low complexity" evidence="1">
    <location>
        <begin position="33"/>
        <end position="45"/>
    </location>
</feature>
<dbReference type="Proteomes" id="UP000786811">
    <property type="component" value="Unassembled WGS sequence"/>
</dbReference>
<protein>
    <submittedName>
        <fullName evidence="3">Uncharacterized protein</fullName>
    </submittedName>
</protein>
<name>A0A8J2HFV5_COTCN</name>
<dbReference type="EMBL" id="CAJNRD030001121">
    <property type="protein sequence ID" value="CAG5098085.1"/>
    <property type="molecule type" value="Genomic_DNA"/>
</dbReference>
<reference evidence="3" key="1">
    <citation type="submission" date="2021-04" db="EMBL/GenBank/DDBJ databases">
        <authorList>
            <person name="Chebbi M.A.C M."/>
        </authorList>
    </citation>
    <scope>NUCLEOTIDE SEQUENCE</scope>
</reference>